<gene>
    <name evidence="2" type="ORF">PUN28_018423</name>
</gene>
<name>A0AAW2EHL6_9HYME</name>
<keyword evidence="1" id="KW-0812">Transmembrane</keyword>
<dbReference type="AlphaFoldDB" id="A0AAW2EHL6"/>
<evidence type="ECO:0000313" key="3">
    <source>
        <dbReference type="Proteomes" id="UP001430953"/>
    </source>
</evidence>
<comment type="caution">
    <text evidence="2">The sequence shown here is derived from an EMBL/GenBank/DDBJ whole genome shotgun (WGS) entry which is preliminary data.</text>
</comment>
<sequence>MNFENVNPLNVRLNLVSGNLLPMTADNLPFSKFWKIYSVLIWLLEIIQTCVLVPGCIFVPKEKALKDGLIGLVVTIEVVSVIIRIHSCRRLMQQLIQKLNDILRLEDKMMKSIVITTIKSMEVPLKFYWSAGVMSIILWSGSPLILVFQKKNFFYVDYRMPVIYSKEPFTTSTFVLGSVIVLISSAYIFTKKVSVDSYIINLILLVTAQYKYIALKLSIIFQDALFQIGCNQSNAEKKNLSKDYYAEKEIKTLCKHHNTIIQ</sequence>
<feature type="transmembrane region" description="Helical" evidence="1">
    <location>
        <begin position="127"/>
        <end position="148"/>
    </location>
</feature>
<accession>A0AAW2EHL6</accession>
<proteinExistence type="predicted"/>
<evidence type="ECO:0000313" key="2">
    <source>
        <dbReference type="EMBL" id="KAL0101861.1"/>
    </source>
</evidence>
<keyword evidence="3" id="KW-1185">Reference proteome</keyword>
<protein>
    <submittedName>
        <fullName evidence="2">Uncharacterized protein</fullName>
    </submittedName>
</protein>
<organism evidence="2 3">
    <name type="scientific">Cardiocondyla obscurior</name>
    <dbReference type="NCBI Taxonomy" id="286306"/>
    <lineage>
        <taxon>Eukaryota</taxon>
        <taxon>Metazoa</taxon>
        <taxon>Ecdysozoa</taxon>
        <taxon>Arthropoda</taxon>
        <taxon>Hexapoda</taxon>
        <taxon>Insecta</taxon>
        <taxon>Pterygota</taxon>
        <taxon>Neoptera</taxon>
        <taxon>Endopterygota</taxon>
        <taxon>Hymenoptera</taxon>
        <taxon>Apocrita</taxon>
        <taxon>Aculeata</taxon>
        <taxon>Formicoidea</taxon>
        <taxon>Formicidae</taxon>
        <taxon>Myrmicinae</taxon>
        <taxon>Cardiocondyla</taxon>
    </lineage>
</organism>
<feature type="transmembrane region" description="Helical" evidence="1">
    <location>
        <begin position="195"/>
        <end position="213"/>
    </location>
</feature>
<dbReference type="Proteomes" id="UP001430953">
    <property type="component" value="Unassembled WGS sequence"/>
</dbReference>
<reference evidence="2 3" key="1">
    <citation type="submission" date="2023-03" db="EMBL/GenBank/DDBJ databases">
        <title>High recombination rates correlate with genetic variation in Cardiocondyla obscurior ants.</title>
        <authorList>
            <person name="Errbii M."/>
        </authorList>
    </citation>
    <scope>NUCLEOTIDE SEQUENCE [LARGE SCALE GENOMIC DNA]</scope>
    <source>
        <strain evidence="2">Alpha-2009</strain>
        <tissue evidence="2">Whole body</tissue>
    </source>
</reference>
<feature type="transmembrane region" description="Helical" evidence="1">
    <location>
        <begin position="169"/>
        <end position="189"/>
    </location>
</feature>
<dbReference type="EMBL" id="JADYXP020000023">
    <property type="protein sequence ID" value="KAL0101861.1"/>
    <property type="molecule type" value="Genomic_DNA"/>
</dbReference>
<feature type="transmembrane region" description="Helical" evidence="1">
    <location>
        <begin position="69"/>
        <end position="87"/>
    </location>
</feature>
<feature type="transmembrane region" description="Helical" evidence="1">
    <location>
        <begin position="36"/>
        <end position="57"/>
    </location>
</feature>
<evidence type="ECO:0000256" key="1">
    <source>
        <dbReference type="SAM" id="Phobius"/>
    </source>
</evidence>
<keyword evidence="1" id="KW-1133">Transmembrane helix</keyword>
<keyword evidence="1" id="KW-0472">Membrane</keyword>